<organism evidence="1 2">
    <name type="scientific">Ktedonosporobacter rubrisoli</name>
    <dbReference type="NCBI Taxonomy" id="2509675"/>
    <lineage>
        <taxon>Bacteria</taxon>
        <taxon>Bacillati</taxon>
        <taxon>Chloroflexota</taxon>
        <taxon>Ktedonobacteria</taxon>
        <taxon>Ktedonobacterales</taxon>
        <taxon>Ktedonosporobacteraceae</taxon>
        <taxon>Ktedonosporobacter</taxon>
    </lineage>
</organism>
<keyword evidence="2" id="KW-1185">Reference proteome</keyword>
<dbReference type="OrthoDB" id="7062541at2"/>
<gene>
    <name evidence="1" type="ORF">EPA93_03790</name>
</gene>
<evidence type="ECO:0000313" key="1">
    <source>
        <dbReference type="EMBL" id="QBD75161.1"/>
    </source>
</evidence>
<protein>
    <submittedName>
        <fullName evidence="1">MarR family transcriptional regulator</fullName>
    </submittedName>
</protein>
<sequence length="174" mass="19642">MTILAEKIISTLQQFSGLTDRELTNKILGKNSLQQPVNSVCRLLAQRKVVNRIHRDDGKIGNYLLDTAPLRIQPNSPNAAFDVHSEDAVKQHIANWLAADGWNYDVKWGKTRGIDIHASKGNARWIIEVKGIGSYPSMRVNYFLGALAELLQRMDDPKGVMAEYSQNRTLRTRI</sequence>
<reference evidence="1 2" key="1">
    <citation type="submission" date="2019-01" db="EMBL/GenBank/DDBJ databases">
        <title>Ktedonosporobacter rubrisoli SCAWS-G2.</title>
        <authorList>
            <person name="Huang Y."/>
            <person name="Yan B."/>
        </authorList>
    </citation>
    <scope>NUCLEOTIDE SEQUENCE [LARGE SCALE GENOMIC DNA]</scope>
    <source>
        <strain evidence="1 2">SCAWS-G2</strain>
    </source>
</reference>
<dbReference type="KEGG" id="kbs:EPA93_03790"/>
<dbReference type="Proteomes" id="UP000290365">
    <property type="component" value="Chromosome"/>
</dbReference>
<dbReference type="EMBL" id="CP035758">
    <property type="protein sequence ID" value="QBD75161.1"/>
    <property type="molecule type" value="Genomic_DNA"/>
</dbReference>
<dbReference type="RefSeq" id="WP_129885760.1">
    <property type="nucleotide sequence ID" value="NZ_CP035758.1"/>
</dbReference>
<name>A0A4V0YY67_KTERU</name>
<proteinExistence type="predicted"/>
<evidence type="ECO:0000313" key="2">
    <source>
        <dbReference type="Proteomes" id="UP000290365"/>
    </source>
</evidence>
<accession>A0A4V0YY67</accession>
<dbReference type="AlphaFoldDB" id="A0A4V0YY67"/>